<evidence type="ECO:0000313" key="3">
    <source>
        <dbReference type="EMBL" id="MFD1219901.1"/>
    </source>
</evidence>
<dbReference type="CDD" id="cd19086">
    <property type="entry name" value="AKR_AKR11C1"/>
    <property type="match status" value="1"/>
</dbReference>
<dbReference type="Pfam" id="PF00248">
    <property type="entry name" value="Aldo_ket_red"/>
    <property type="match status" value="1"/>
</dbReference>
<dbReference type="RefSeq" id="WP_345594433.1">
    <property type="nucleotide sequence ID" value="NZ_BAABJG010000055.1"/>
</dbReference>
<name>A0ABW3UJ67_9BACL</name>
<comment type="caution">
    <text evidence="3">The sequence shown here is derived from an EMBL/GenBank/DDBJ whole genome shotgun (WGS) entry which is preliminary data.</text>
</comment>
<dbReference type="GO" id="GO:0016491">
    <property type="term" value="F:oxidoreductase activity"/>
    <property type="evidence" value="ECO:0007669"/>
    <property type="project" value="UniProtKB-KW"/>
</dbReference>
<evidence type="ECO:0000259" key="2">
    <source>
        <dbReference type="Pfam" id="PF00248"/>
    </source>
</evidence>
<dbReference type="Gene3D" id="3.20.20.100">
    <property type="entry name" value="NADP-dependent oxidoreductase domain"/>
    <property type="match status" value="1"/>
</dbReference>
<dbReference type="InterPro" id="IPR050523">
    <property type="entry name" value="AKR_Detox_Biosynth"/>
</dbReference>
<sequence length="304" mass="33972">MIYRNFGSTGWQVSAVGLGTWNIGNQWGDVDDATAYATIRTSIDHGVNLFDTAESYGIPNGLSEQRLGKALGGDRHKSYVVSKIGHFGKRTGQGVPLTTPDMIRLCAHASLHRLRTDWIDVMLCHVGDIQDPSVFLEGFELLKQNGEIREYGISTNSLEVLQRFNVNGTCRVVETDYSLLNREPEKEFLPYCEEHEIAVLVRGPLAMGLLSGNYTEDSVFTDSVRSSWNEGEAGRKQFVERIRKVNEIRSVLDKDEDMAEAALRFVISRPSVVAIPGAKSPQQASLNAMVGQRLFTQEQMNRFR</sequence>
<dbReference type="EMBL" id="JBHTLU010000012">
    <property type="protein sequence ID" value="MFD1219901.1"/>
    <property type="molecule type" value="Genomic_DNA"/>
</dbReference>
<reference evidence="4" key="1">
    <citation type="journal article" date="2019" name="Int. J. Syst. Evol. Microbiol.">
        <title>The Global Catalogue of Microorganisms (GCM) 10K type strain sequencing project: providing services to taxonomists for standard genome sequencing and annotation.</title>
        <authorList>
            <consortium name="The Broad Institute Genomics Platform"/>
            <consortium name="The Broad Institute Genome Sequencing Center for Infectious Disease"/>
            <person name="Wu L."/>
            <person name="Ma J."/>
        </authorList>
    </citation>
    <scope>NUCLEOTIDE SEQUENCE [LARGE SCALE GENOMIC DNA]</scope>
    <source>
        <strain evidence="4">CCUG 53270</strain>
    </source>
</reference>
<proteinExistence type="predicted"/>
<feature type="domain" description="NADP-dependent oxidoreductase" evidence="2">
    <location>
        <begin position="16"/>
        <end position="303"/>
    </location>
</feature>
<dbReference type="InterPro" id="IPR036812">
    <property type="entry name" value="NAD(P)_OxRdtase_dom_sf"/>
</dbReference>
<keyword evidence="1 3" id="KW-0560">Oxidoreductase</keyword>
<dbReference type="EC" id="1.1.1.-" evidence="3"/>
<gene>
    <name evidence="3" type="ORF">ACFQ4B_07210</name>
</gene>
<evidence type="ECO:0000256" key="1">
    <source>
        <dbReference type="ARBA" id="ARBA00023002"/>
    </source>
</evidence>
<dbReference type="PANTHER" id="PTHR43364:SF4">
    <property type="entry name" value="NAD(P)-LINKED OXIDOREDUCTASE SUPERFAMILY PROTEIN"/>
    <property type="match status" value="1"/>
</dbReference>
<evidence type="ECO:0000313" key="4">
    <source>
        <dbReference type="Proteomes" id="UP001597180"/>
    </source>
</evidence>
<dbReference type="Proteomes" id="UP001597180">
    <property type="component" value="Unassembled WGS sequence"/>
</dbReference>
<accession>A0ABW3UJ67</accession>
<organism evidence="3 4">
    <name type="scientific">Paenibacillus vulneris</name>
    <dbReference type="NCBI Taxonomy" id="1133364"/>
    <lineage>
        <taxon>Bacteria</taxon>
        <taxon>Bacillati</taxon>
        <taxon>Bacillota</taxon>
        <taxon>Bacilli</taxon>
        <taxon>Bacillales</taxon>
        <taxon>Paenibacillaceae</taxon>
        <taxon>Paenibacillus</taxon>
    </lineage>
</organism>
<dbReference type="InterPro" id="IPR023210">
    <property type="entry name" value="NADP_OxRdtase_dom"/>
</dbReference>
<keyword evidence="4" id="KW-1185">Reference proteome</keyword>
<dbReference type="PANTHER" id="PTHR43364">
    <property type="entry name" value="NADH-SPECIFIC METHYLGLYOXAL REDUCTASE-RELATED"/>
    <property type="match status" value="1"/>
</dbReference>
<protein>
    <submittedName>
        <fullName evidence="3">Aldo/keto reductase</fullName>
        <ecNumber evidence="3">1.1.1.-</ecNumber>
    </submittedName>
</protein>
<dbReference type="SUPFAM" id="SSF51430">
    <property type="entry name" value="NAD(P)-linked oxidoreductase"/>
    <property type="match status" value="1"/>
</dbReference>